<keyword evidence="1" id="KW-0812">Transmembrane</keyword>
<dbReference type="AlphaFoldDB" id="A0A1I0XMT3"/>
<keyword evidence="1" id="KW-0472">Membrane</keyword>
<protein>
    <submittedName>
        <fullName evidence="2">Uncharacterized protein</fullName>
    </submittedName>
</protein>
<proteinExistence type="predicted"/>
<evidence type="ECO:0000256" key="1">
    <source>
        <dbReference type="SAM" id="Phobius"/>
    </source>
</evidence>
<keyword evidence="1" id="KW-1133">Transmembrane helix</keyword>
<name>A0A1I0XMT3_SELRU</name>
<dbReference type="Proteomes" id="UP000183843">
    <property type="component" value="Unassembled WGS sequence"/>
</dbReference>
<sequence length="177" mass="21517">MDLLSVCIISVICIYILMLKATISQLKEDNEKIKKRNYIEYTELSLKMNSEFKKEILNCYVQIDEFQKEICYLLDYKIRFNRLMDELKIKGSNDVLKEALELLKYKQKNINEMYQVWKERIVTERETQERELIENIDKHSLYKQNEFRDRVYKVIMEINNIQEDVNRLLSKNNREGI</sequence>
<feature type="transmembrane region" description="Helical" evidence="1">
    <location>
        <begin position="6"/>
        <end position="26"/>
    </location>
</feature>
<evidence type="ECO:0000313" key="3">
    <source>
        <dbReference type="Proteomes" id="UP000183843"/>
    </source>
</evidence>
<organism evidence="2 3">
    <name type="scientific">Selenomonas ruminantium</name>
    <dbReference type="NCBI Taxonomy" id="971"/>
    <lineage>
        <taxon>Bacteria</taxon>
        <taxon>Bacillati</taxon>
        <taxon>Bacillota</taxon>
        <taxon>Negativicutes</taxon>
        <taxon>Selenomonadales</taxon>
        <taxon>Selenomonadaceae</taxon>
        <taxon>Selenomonas</taxon>
    </lineage>
</organism>
<reference evidence="2 3" key="1">
    <citation type="submission" date="2016-10" db="EMBL/GenBank/DDBJ databases">
        <authorList>
            <person name="de Groot N.N."/>
        </authorList>
    </citation>
    <scope>NUCLEOTIDE SEQUENCE [LARGE SCALE GENOMIC DNA]</scope>
    <source>
        <strain evidence="2 3">L14</strain>
    </source>
</reference>
<dbReference type="RefSeq" id="WP_074815524.1">
    <property type="nucleotide sequence ID" value="NZ_FOJX01000006.1"/>
</dbReference>
<evidence type="ECO:0000313" key="2">
    <source>
        <dbReference type="EMBL" id="SFB01746.1"/>
    </source>
</evidence>
<accession>A0A1I0XMT3</accession>
<dbReference type="EMBL" id="FOJX01000006">
    <property type="protein sequence ID" value="SFB01746.1"/>
    <property type="molecule type" value="Genomic_DNA"/>
</dbReference>
<gene>
    <name evidence="2" type="ORF">SAMN05216587_106103</name>
</gene>